<proteinExistence type="predicted"/>
<gene>
    <name evidence="2" type="ordered locus">Celgi_2181</name>
</gene>
<organism evidence="2 3">
    <name type="scientific">Cellulomonas gilvus (strain ATCC 13127 / NRRL B-14078)</name>
    <name type="common">Cellvibrio gilvus</name>
    <dbReference type="NCBI Taxonomy" id="593907"/>
    <lineage>
        <taxon>Bacteria</taxon>
        <taxon>Bacillati</taxon>
        <taxon>Actinomycetota</taxon>
        <taxon>Actinomycetes</taxon>
        <taxon>Micrococcales</taxon>
        <taxon>Cellulomonadaceae</taxon>
        <taxon>Cellulomonas</taxon>
    </lineage>
</organism>
<evidence type="ECO:0000313" key="3">
    <source>
        <dbReference type="Proteomes" id="UP000000485"/>
    </source>
</evidence>
<dbReference type="STRING" id="593907.Celgi_2181"/>
<keyword evidence="3" id="KW-1185">Reference proteome</keyword>
<name>F8A0J6_CELGA</name>
<keyword evidence="2" id="KW-0240">DNA-directed RNA polymerase</keyword>
<evidence type="ECO:0000313" key="2">
    <source>
        <dbReference type="EMBL" id="AEI12681.1"/>
    </source>
</evidence>
<feature type="region of interest" description="Disordered" evidence="1">
    <location>
        <begin position="26"/>
        <end position="68"/>
    </location>
</feature>
<feature type="compositionally biased region" description="Low complexity" evidence="1">
    <location>
        <begin position="45"/>
        <end position="55"/>
    </location>
</feature>
<dbReference type="Proteomes" id="UP000000485">
    <property type="component" value="Chromosome"/>
</dbReference>
<dbReference type="EMBL" id="CP002665">
    <property type="protein sequence ID" value="AEI12681.1"/>
    <property type="molecule type" value="Genomic_DNA"/>
</dbReference>
<accession>F8A0J6</accession>
<dbReference type="HOGENOM" id="CLU_2786284_0_0_11"/>
<dbReference type="GO" id="GO:0000428">
    <property type="term" value="C:DNA-directed RNA polymerase complex"/>
    <property type="evidence" value="ECO:0007669"/>
    <property type="project" value="UniProtKB-KW"/>
</dbReference>
<dbReference type="AlphaFoldDB" id="F8A0J6"/>
<protein>
    <submittedName>
        <fullName evidence="2">DNA-directed RNA polymerase III RPC4, putative</fullName>
    </submittedName>
</protein>
<sequence length="68" mass="7166">MQEMWGPALEAELTYRRQELVESMRAAGVARGRRAPGRGPGGSAGPRTGTRAARGWSLPGSGAWSAAR</sequence>
<keyword evidence="2" id="KW-0804">Transcription</keyword>
<reference evidence="3" key="1">
    <citation type="submission" date="2011-04" db="EMBL/GenBank/DDBJ databases">
        <title>Complete sequence of Cellvibrio gilvus ATCC 13127.</title>
        <authorList>
            <person name="Lucas S."/>
            <person name="Han J."/>
            <person name="Lapidus A."/>
            <person name="Cheng J.-F."/>
            <person name="Goodwin L."/>
            <person name="Pitluck S."/>
            <person name="Peters L."/>
            <person name="Munk A."/>
            <person name="Detter J.C."/>
            <person name="Han C."/>
            <person name="Tapia R."/>
            <person name="Land M."/>
            <person name="Hauser L."/>
            <person name="Kyrpides N."/>
            <person name="Ivanova N."/>
            <person name="Ovchinnikova G."/>
            <person name="Pagani I."/>
            <person name="Mead D."/>
            <person name="Brumm P."/>
            <person name="Woyke T."/>
        </authorList>
    </citation>
    <scope>NUCLEOTIDE SEQUENCE [LARGE SCALE GENOMIC DNA]</scope>
    <source>
        <strain evidence="3">ATCC 13127 / NRRL B-14078</strain>
    </source>
</reference>
<evidence type="ECO:0000256" key="1">
    <source>
        <dbReference type="SAM" id="MobiDB-lite"/>
    </source>
</evidence>
<dbReference type="KEGG" id="cga:Celgi_2181"/>